<organism evidence="3 4">
    <name type="scientific">Naegleria lovaniensis</name>
    <name type="common">Amoeba</name>
    <dbReference type="NCBI Taxonomy" id="51637"/>
    <lineage>
        <taxon>Eukaryota</taxon>
        <taxon>Discoba</taxon>
        <taxon>Heterolobosea</taxon>
        <taxon>Tetramitia</taxon>
        <taxon>Eutetramitia</taxon>
        <taxon>Vahlkampfiidae</taxon>
        <taxon>Naegleria</taxon>
    </lineage>
</organism>
<accession>A0AA88GFT0</accession>
<reference evidence="3 4" key="1">
    <citation type="journal article" date="2018" name="BMC Genomics">
        <title>The genome of Naegleria lovaniensis, the basis for a comparative approach to unravel pathogenicity factors of the human pathogenic amoeba N. fowleri.</title>
        <authorList>
            <person name="Liechti N."/>
            <person name="Schurch N."/>
            <person name="Bruggmann R."/>
            <person name="Wittwer M."/>
        </authorList>
    </citation>
    <scope>NUCLEOTIDE SEQUENCE [LARGE SCALE GENOMIC DNA]</scope>
    <source>
        <strain evidence="3 4">ATCC 30569</strain>
    </source>
</reference>
<dbReference type="RefSeq" id="XP_044543257.1">
    <property type="nucleotide sequence ID" value="XM_044686787.1"/>
</dbReference>
<feature type="compositionally biased region" description="Basic and acidic residues" evidence="1">
    <location>
        <begin position="11"/>
        <end position="25"/>
    </location>
</feature>
<evidence type="ECO:0000259" key="2">
    <source>
        <dbReference type="PROSITE" id="PS50181"/>
    </source>
</evidence>
<dbReference type="SUPFAM" id="SSF103032">
    <property type="entry name" value="Hypothetical protein YwqG"/>
    <property type="match status" value="1"/>
</dbReference>
<dbReference type="Gene3D" id="1.20.1280.50">
    <property type="match status" value="1"/>
</dbReference>
<sequence>MNELLNHKKRLTMEEHGEDDHPEEKKLKLMGSPSTLSKSSFIMDGLPHEILIEIFEYFNGCVLLKIMSKVCREWNEVISNKLNWKLLVSRRCGFDPLIPPIISVPNAQDHPKEFNQFWKRYFIEKIAKHKYQIITLLLQDTKNNSSNTISREDIFKSGWTVEESIPRYLTFSLEYISKHYLQTVWLTSDNHENDNNETEKFEFISNIEQFFWESTPLFTGSSVNTSDDYIALGESKLGGYPDFPRNFEWPTDDEGNKWCFIAQLNVQQLEYFDLTNTVIPKGGGMIYIFSPQNAYERDGSYWGWRRNDPQPITWLNANQIKEMGGLERRKTPSSIIDNTHNDDDDYVTQPLYSTAHRMIISSHVENSTNYRFNELRRTKKFPLFCGHCSGIKAPYEARLFHVANEKDHHSDYLYVRTAEGDVDSLTSLSEILDVSETFMDTSRLYVLMEENTEKLENKAKNLRLFTMDPKDDSFHVFNSWNALPVCHSYFIPHDIVLEIENEDTDFWSNTTEFIYEIESQDEKTTLSRSCEKFKMAEVLYLDKFDLQLEPPGPDMVFYLPAYSFKTGIIEKSLAELPEM</sequence>
<dbReference type="AlphaFoldDB" id="A0AA88GFT0"/>
<dbReference type="Gene3D" id="2.30.320.10">
    <property type="entry name" value="YwqG-like"/>
    <property type="match status" value="1"/>
</dbReference>
<gene>
    <name evidence="3" type="ORF">C9374_011162</name>
</gene>
<proteinExistence type="predicted"/>
<dbReference type="InterPro" id="IPR035948">
    <property type="entry name" value="YwqG-like_sf"/>
</dbReference>
<dbReference type="PROSITE" id="PS50181">
    <property type="entry name" value="FBOX"/>
    <property type="match status" value="1"/>
</dbReference>
<dbReference type="Proteomes" id="UP000816034">
    <property type="component" value="Unassembled WGS sequence"/>
</dbReference>
<dbReference type="SUPFAM" id="SSF81383">
    <property type="entry name" value="F-box domain"/>
    <property type="match status" value="1"/>
</dbReference>
<dbReference type="InterPro" id="IPR036047">
    <property type="entry name" value="F-box-like_dom_sf"/>
</dbReference>
<evidence type="ECO:0000256" key="1">
    <source>
        <dbReference type="SAM" id="MobiDB-lite"/>
    </source>
</evidence>
<feature type="domain" description="F-box" evidence="2">
    <location>
        <begin position="40"/>
        <end position="87"/>
    </location>
</feature>
<dbReference type="Pfam" id="PF12937">
    <property type="entry name" value="F-box-like"/>
    <property type="match status" value="1"/>
</dbReference>
<dbReference type="Pfam" id="PF09234">
    <property type="entry name" value="DUF1963"/>
    <property type="match status" value="1"/>
</dbReference>
<dbReference type="CDD" id="cd09917">
    <property type="entry name" value="F-box_SF"/>
    <property type="match status" value="1"/>
</dbReference>
<evidence type="ECO:0000313" key="3">
    <source>
        <dbReference type="EMBL" id="KAG2374083.1"/>
    </source>
</evidence>
<dbReference type="SMART" id="SM00256">
    <property type="entry name" value="FBOX"/>
    <property type="match status" value="1"/>
</dbReference>
<feature type="region of interest" description="Disordered" evidence="1">
    <location>
        <begin position="1"/>
        <end position="25"/>
    </location>
</feature>
<dbReference type="EMBL" id="PYSW02000048">
    <property type="protein sequence ID" value="KAG2374083.1"/>
    <property type="molecule type" value="Genomic_DNA"/>
</dbReference>
<comment type="caution">
    <text evidence="3">The sequence shown here is derived from an EMBL/GenBank/DDBJ whole genome shotgun (WGS) entry which is preliminary data.</text>
</comment>
<dbReference type="InterPro" id="IPR015315">
    <property type="entry name" value="DUF1963"/>
</dbReference>
<dbReference type="InterPro" id="IPR001810">
    <property type="entry name" value="F-box_dom"/>
</dbReference>
<keyword evidence="4" id="KW-1185">Reference proteome</keyword>
<protein>
    <recommendedName>
        <fullName evidence="2">F-box domain-containing protein</fullName>
    </recommendedName>
</protein>
<name>A0AA88GFT0_NAELO</name>
<dbReference type="GeneID" id="68103616"/>
<evidence type="ECO:0000313" key="4">
    <source>
        <dbReference type="Proteomes" id="UP000816034"/>
    </source>
</evidence>